<organism evidence="4 5">
    <name type="scientific">Owenia fusiformis</name>
    <name type="common">Polychaete worm</name>
    <dbReference type="NCBI Taxonomy" id="6347"/>
    <lineage>
        <taxon>Eukaryota</taxon>
        <taxon>Metazoa</taxon>
        <taxon>Spiralia</taxon>
        <taxon>Lophotrochozoa</taxon>
        <taxon>Annelida</taxon>
        <taxon>Polychaeta</taxon>
        <taxon>Sedentaria</taxon>
        <taxon>Canalipalpata</taxon>
        <taxon>Sabellida</taxon>
        <taxon>Oweniida</taxon>
        <taxon>Oweniidae</taxon>
        <taxon>Owenia</taxon>
    </lineage>
</organism>
<name>A0A8S4PXH7_OWEFU</name>
<evidence type="ECO:0000256" key="1">
    <source>
        <dbReference type="SAM" id="SignalP"/>
    </source>
</evidence>
<evidence type="ECO:0000259" key="3">
    <source>
        <dbReference type="Pfam" id="PF23572"/>
    </source>
</evidence>
<dbReference type="Pfam" id="PF03321">
    <property type="entry name" value="GH3"/>
    <property type="match status" value="1"/>
</dbReference>
<evidence type="ECO:0000313" key="5">
    <source>
        <dbReference type="Proteomes" id="UP000749559"/>
    </source>
</evidence>
<feature type="signal peptide" evidence="1">
    <location>
        <begin position="1"/>
        <end position="18"/>
    </location>
</feature>
<evidence type="ECO:0000259" key="2">
    <source>
        <dbReference type="Pfam" id="PF23571"/>
    </source>
</evidence>
<sequence>VLLFVLLVVAAAIVSHFAWLCPASGHSHNHYTWSYLLISYIQRWKVWKAHQSMMKELEKKCIHFSSEQERLLRDIISKNKNTILGQDLNLKTIQCRHDLKNHLSIADYAKYKSYTERMLAGESDVITPGKPQYIVKTSGTTGQSSHYSVTKECITPMVTTMGMWASLKQKHFSGMMHLGRKMTLMFSAKFGKSSGGTLIGPISLGMAIYHPECLQELAQNSTSPPEIRQIQTEQETLYIHLLFGLLDKDLISIECTYISVIYSAMMVLESRWRHLVKDIRNGSISEKLDIPEPVRDQLNKRLFPNPDRALEIETECSKGFERIIQRLWPRCSHILAVDTGTMVTFKDYLSPRHCKNIPIYSAMYNASEGLIASNIWPTQNKREYLLEPGGSVVYEFLPIYDEDMGEDAETVFGDEVQVGFTYEIIVTTYSGLYRHRLGDVVRVTRMYHNTPVIEYLYRRGEVLSICTEKVTEVSIKAAISKSLGVLGRDDLVEYTCTLSTVVDVRGENNNKVVPPYYVIFLAFQRSAAAICQRKLSTEMDNALQLIQPSYRTARQRSLIPSPIQVQIVDKEAFTKLKDAIFVQNGTSSNQFKLPRYLKKAEHVNILLNNRV</sequence>
<keyword evidence="1" id="KW-0732">Signal</keyword>
<dbReference type="InterPro" id="IPR004993">
    <property type="entry name" value="GH3"/>
</dbReference>
<dbReference type="InterPro" id="IPR055378">
    <property type="entry name" value="GH3_C"/>
</dbReference>
<dbReference type="GO" id="GO:0016881">
    <property type="term" value="F:acid-amino acid ligase activity"/>
    <property type="evidence" value="ECO:0007669"/>
    <property type="project" value="TreeGrafter"/>
</dbReference>
<dbReference type="AlphaFoldDB" id="A0A8S4PXH7"/>
<dbReference type="GO" id="GO:0005737">
    <property type="term" value="C:cytoplasm"/>
    <property type="evidence" value="ECO:0007669"/>
    <property type="project" value="TreeGrafter"/>
</dbReference>
<dbReference type="PANTHER" id="PTHR31901:SF9">
    <property type="entry name" value="GH3 DOMAIN-CONTAINING PROTEIN"/>
    <property type="match status" value="1"/>
</dbReference>
<dbReference type="OrthoDB" id="10004661at2759"/>
<feature type="domain" description="GH3 middle" evidence="2">
    <location>
        <begin position="392"/>
        <end position="458"/>
    </location>
</feature>
<dbReference type="EMBL" id="CAIIXF020000011">
    <property type="protein sequence ID" value="CAH1798324.1"/>
    <property type="molecule type" value="Genomic_DNA"/>
</dbReference>
<feature type="non-terminal residue" evidence="4">
    <location>
        <position position="1"/>
    </location>
</feature>
<dbReference type="InterPro" id="IPR055377">
    <property type="entry name" value="GH3_M"/>
</dbReference>
<protein>
    <submittedName>
        <fullName evidence="4">Uncharacterized protein</fullName>
    </submittedName>
</protein>
<dbReference type="Proteomes" id="UP000749559">
    <property type="component" value="Unassembled WGS sequence"/>
</dbReference>
<feature type="domain" description="GH3 C-terminal" evidence="3">
    <location>
        <begin position="490"/>
        <end position="599"/>
    </location>
</feature>
<dbReference type="Pfam" id="PF23572">
    <property type="entry name" value="GH3_C"/>
    <property type="match status" value="1"/>
</dbReference>
<accession>A0A8S4PXH7</accession>
<feature type="chain" id="PRO_5035761531" evidence="1">
    <location>
        <begin position="19"/>
        <end position="611"/>
    </location>
</feature>
<dbReference type="PANTHER" id="PTHR31901">
    <property type="entry name" value="GH3 DOMAIN-CONTAINING PROTEIN"/>
    <property type="match status" value="1"/>
</dbReference>
<reference evidence="4" key="1">
    <citation type="submission" date="2022-03" db="EMBL/GenBank/DDBJ databases">
        <authorList>
            <person name="Martin C."/>
        </authorList>
    </citation>
    <scope>NUCLEOTIDE SEQUENCE</scope>
</reference>
<evidence type="ECO:0000313" key="4">
    <source>
        <dbReference type="EMBL" id="CAH1798324.1"/>
    </source>
</evidence>
<dbReference type="Pfam" id="PF23571">
    <property type="entry name" value="GH3_M"/>
    <property type="match status" value="1"/>
</dbReference>
<comment type="caution">
    <text evidence="4">The sequence shown here is derived from an EMBL/GenBank/DDBJ whole genome shotgun (WGS) entry which is preliminary data.</text>
</comment>
<gene>
    <name evidence="4" type="ORF">OFUS_LOCUS22478</name>
</gene>
<keyword evidence="5" id="KW-1185">Reference proteome</keyword>
<proteinExistence type="predicted"/>